<feature type="region of interest" description="Disordered" evidence="9">
    <location>
        <begin position="332"/>
        <end position="360"/>
    </location>
</feature>
<dbReference type="STRING" id="104421.E2A0F7"/>
<dbReference type="GO" id="GO:0005615">
    <property type="term" value="C:extracellular space"/>
    <property type="evidence" value="ECO:0007669"/>
    <property type="project" value="TreeGrafter"/>
</dbReference>
<feature type="compositionally biased region" description="Basic and acidic residues" evidence="9">
    <location>
        <begin position="339"/>
        <end position="360"/>
    </location>
</feature>
<evidence type="ECO:0000256" key="2">
    <source>
        <dbReference type="ARBA" id="ARBA00006656"/>
    </source>
</evidence>
<name>E2A0F7_CAMFO</name>
<dbReference type="GO" id="GO:0008083">
    <property type="term" value="F:growth factor activity"/>
    <property type="evidence" value="ECO:0007669"/>
    <property type="project" value="UniProtKB-KW"/>
</dbReference>
<dbReference type="OrthoDB" id="5987191at2759"/>
<dbReference type="SMART" id="SM00204">
    <property type="entry name" value="TGFB"/>
    <property type="match status" value="1"/>
</dbReference>
<dbReference type="InterPro" id="IPR015615">
    <property type="entry name" value="TGF-beta-rel"/>
</dbReference>
<keyword evidence="4 10" id="KW-0732">Signal</keyword>
<feature type="chain" id="PRO_5003156740" evidence="10">
    <location>
        <begin position="24"/>
        <end position="543"/>
    </location>
</feature>
<evidence type="ECO:0000256" key="3">
    <source>
        <dbReference type="ARBA" id="ARBA00022525"/>
    </source>
</evidence>
<dbReference type="InterPro" id="IPR001111">
    <property type="entry name" value="TGF-b_propeptide"/>
</dbReference>
<accession>E2A0F7</accession>
<sequence length="543" mass="63798">MKKSVPFWLLVLLVLISLSDVKGYPKLKFFRDKNSHRSKFEDLSWRSFEQLEKNDHALRREATLQKMQEIFGIRNQNEKLAHHKVPQFMIELYNAVSGDTQNRNPYNAKVVRSFIEKDTSLPNFYFFNVSGLEINESVLGAELHLYRKKTSMENFPLYPYYMIKLYQVLNDRNLDMPNLHRLLNVYYVGADISGWQVLNVTQAVFGWLNGEPNLGLLVTVSSLFENKMSMEFFRRNGHYNKQPILVLFDDISNKLNPSSKFSYDVYGYQSDKKDREVEQESEREEKEKEEKDKINLENDYSDEEHRFKRLPKDGQLEEVMLTNRYEPEFFQRSKRRRERKDDKREKNEPASYDSQERETESLMLEAATRRRRRDVASTKRRTTKIVSKNHTRKIPRVLTSMDIYERAEFRERLGQKIRNQSTRQRRSVDNENAITIQPNTTECTRHELYVDFQDIGLSSIIAPPGYSAYQCKGVCESPLSQDQLPTNHATIQAIVHKIGLVKGVEKPCCVPIKLQSISILFLDKESVVLKNYEDMVAESCGCR</sequence>
<feature type="domain" description="TGF-beta family profile" evidence="11">
    <location>
        <begin position="423"/>
        <end position="543"/>
    </location>
</feature>
<keyword evidence="5 8" id="KW-0339">Growth factor</keyword>
<dbReference type="InterPro" id="IPR029034">
    <property type="entry name" value="Cystine-knot_cytokine"/>
</dbReference>
<dbReference type="GO" id="GO:0005125">
    <property type="term" value="F:cytokine activity"/>
    <property type="evidence" value="ECO:0007669"/>
    <property type="project" value="TreeGrafter"/>
</dbReference>
<evidence type="ECO:0000256" key="9">
    <source>
        <dbReference type="SAM" id="MobiDB-lite"/>
    </source>
</evidence>
<dbReference type="PANTHER" id="PTHR11848:SF308">
    <property type="entry name" value="BMP-LIKE PROTEIN UNC-129"/>
    <property type="match status" value="1"/>
</dbReference>
<dbReference type="OMA" id="NDYHHSK"/>
<keyword evidence="13" id="KW-1185">Reference proteome</keyword>
<protein>
    <submittedName>
        <fullName evidence="12">Bone morphogenetic protein 3</fullName>
    </submittedName>
</protein>
<evidence type="ECO:0000256" key="7">
    <source>
        <dbReference type="ARBA" id="ARBA00023180"/>
    </source>
</evidence>
<dbReference type="PROSITE" id="PS00250">
    <property type="entry name" value="TGF_BETA_1"/>
    <property type="match status" value="1"/>
</dbReference>
<feature type="signal peptide" evidence="10">
    <location>
        <begin position="1"/>
        <end position="23"/>
    </location>
</feature>
<evidence type="ECO:0000256" key="6">
    <source>
        <dbReference type="ARBA" id="ARBA00023157"/>
    </source>
</evidence>
<keyword evidence="3" id="KW-0964">Secreted</keyword>
<dbReference type="EMBL" id="GL435586">
    <property type="protein sequence ID" value="EFN73094.1"/>
    <property type="molecule type" value="Genomic_DNA"/>
</dbReference>
<feature type="region of interest" description="Disordered" evidence="9">
    <location>
        <begin position="272"/>
        <end position="311"/>
    </location>
</feature>
<evidence type="ECO:0000256" key="10">
    <source>
        <dbReference type="SAM" id="SignalP"/>
    </source>
</evidence>
<dbReference type="Pfam" id="PF00019">
    <property type="entry name" value="TGF_beta"/>
    <property type="match status" value="1"/>
</dbReference>
<dbReference type="PROSITE" id="PS51362">
    <property type="entry name" value="TGF_BETA_2"/>
    <property type="match status" value="1"/>
</dbReference>
<evidence type="ECO:0000313" key="12">
    <source>
        <dbReference type="EMBL" id="EFN73094.1"/>
    </source>
</evidence>
<dbReference type="FunFam" id="2.10.90.10:FF:000001">
    <property type="entry name" value="Bone morphogenetic protein 4"/>
    <property type="match status" value="1"/>
</dbReference>
<evidence type="ECO:0000256" key="5">
    <source>
        <dbReference type="ARBA" id="ARBA00023030"/>
    </source>
</evidence>
<proteinExistence type="inferred from homology"/>
<dbReference type="Gene3D" id="2.10.90.10">
    <property type="entry name" value="Cystine-knot cytokines"/>
    <property type="match status" value="1"/>
</dbReference>
<evidence type="ECO:0000256" key="4">
    <source>
        <dbReference type="ARBA" id="ARBA00022729"/>
    </source>
</evidence>
<keyword evidence="6" id="KW-1015">Disulfide bond</keyword>
<evidence type="ECO:0000313" key="13">
    <source>
        <dbReference type="Proteomes" id="UP000000311"/>
    </source>
</evidence>
<dbReference type="Pfam" id="PF00688">
    <property type="entry name" value="TGFb_propeptide"/>
    <property type="match status" value="1"/>
</dbReference>
<dbReference type="SUPFAM" id="SSF57501">
    <property type="entry name" value="Cystine-knot cytokines"/>
    <property type="match status" value="1"/>
</dbReference>
<reference evidence="12 13" key="1">
    <citation type="journal article" date="2010" name="Science">
        <title>Genomic comparison of the ants Camponotus floridanus and Harpegnathos saltator.</title>
        <authorList>
            <person name="Bonasio R."/>
            <person name="Zhang G."/>
            <person name="Ye C."/>
            <person name="Mutti N.S."/>
            <person name="Fang X."/>
            <person name="Qin N."/>
            <person name="Donahue G."/>
            <person name="Yang P."/>
            <person name="Li Q."/>
            <person name="Li C."/>
            <person name="Zhang P."/>
            <person name="Huang Z."/>
            <person name="Berger S.L."/>
            <person name="Reinberg D."/>
            <person name="Wang J."/>
            <person name="Liebig J."/>
        </authorList>
    </citation>
    <scope>NUCLEOTIDE SEQUENCE [LARGE SCALE GENOMIC DNA]</scope>
    <source>
        <strain evidence="13">C129</strain>
    </source>
</reference>
<dbReference type="Gene3D" id="2.60.120.970">
    <property type="match status" value="1"/>
</dbReference>
<organism evidence="13">
    <name type="scientific">Camponotus floridanus</name>
    <name type="common">Florida carpenter ant</name>
    <dbReference type="NCBI Taxonomy" id="104421"/>
    <lineage>
        <taxon>Eukaryota</taxon>
        <taxon>Metazoa</taxon>
        <taxon>Ecdysozoa</taxon>
        <taxon>Arthropoda</taxon>
        <taxon>Hexapoda</taxon>
        <taxon>Insecta</taxon>
        <taxon>Pterygota</taxon>
        <taxon>Neoptera</taxon>
        <taxon>Endopterygota</taxon>
        <taxon>Hymenoptera</taxon>
        <taxon>Apocrita</taxon>
        <taxon>Aculeata</taxon>
        <taxon>Formicoidea</taxon>
        <taxon>Formicidae</taxon>
        <taxon>Formicinae</taxon>
        <taxon>Camponotus</taxon>
    </lineage>
</organism>
<feature type="compositionally biased region" description="Basic and acidic residues" evidence="9">
    <location>
        <begin position="272"/>
        <end position="296"/>
    </location>
</feature>
<dbReference type="Proteomes" id="UP000000311">
    <property type="component" value="Unassembled WGS sequence"/>
</dbReference>
<comment type="similarity">
    <text evidence="2 8">Belongs to the TGF-beta family.</text>
</comment>
<evidence type="ECO:0000259" key="11">
    <source>
        <dbReference type="PROSITE" id="PS51362"/>
    </source>
</evidence>
<gene>
    <name evidence="12" type="ORF">EAG_04398</name>
</gene>
<comment type="subcellular location">
    <subcellularLocation>
        <location evidence="1">Secreted</location>
    </subcellularLocation>
</comment>
<evidence type="ECO:0000256" key="1">
    <source>
        <dbReference type="ARBA" id="ARBA00004613"/>
    </source>
</evidence>
<dbReference type="KEGG" id="cfo:105258916"/>
<dbReference type="InterPro" id="IPR017948">
    <property type="entry name" value="TGFb_CS"/>
</dbReference>
<evidence type="ECO:0000256" key="8">
    <source>
        <dbReference type="RuleBase" id="RU000354"/>
    </source>
</evidence>
<dbReference type="PANTHER" id="PTHR11848">
    <property type="entry name" value="TGF-BETA FAMILY"/>
    <property type="match status" value="1"/>
</dbReference>
<keyword evidence="7" id="KW-0325">Glycoprotein</keyword>
<dbReference type="AlphaFoldDB" id="E2A0F7"/>
<dbReference type="InParanoid" id="E2A0F7"/>
<dbReference type="InterPro" id="IPR001839">
    <property type="entry name" value="TGF-b_C"/>
</dbReference>